<evidence type="ECO:0008006" key="3">
    <source>
        <dbReference type="Google" id="ProtNLM"/>
    </source>
</evidence>
<comment type="caution">
    <text evidence="1">The sequence shown here is derived from an EMBL/GenBank/DDBJ whole genome shotgun (WGS) entry which is preliminary data.</text>
</comment>
<dbReference type="AlphaFoldDB" id="A0A8J2ZXP6"/>
<dbReference type="InterPro" id="IPR038666">
    <property type="entry name" value="SSP1_head-tail_sf"/>
</dbReference>
<dbReference type="Gene3D" id="2.40.10.270">
    <property type="entry name" value="Bacteriophage SPP1 head-tail adaptor protein"/>
    <property type="match status" value="1"/>
</dbReference>
<dbReference type="InterPro" id="IPR008767">
    <property type="entry name" value="Phage_SPP1_head-tail_adaptor"/>
</dbReference>
<evidence type="ECO:0000313" key="2">
    <source>
        <dbReference type="Proteomes" id="UP000656813"/>
    </source>
</evidence>
<dbReference type="EMBL" id="BMFV01000018">
    <property type="protein sequence ID" value="GGH83564.1"/>
    <property type="molecule type" value="Genomic_DNA"/>
</dbReference>
<keyword evidence="2" id="KW-1185">Reference proteome</keyword>
<dbReference type="RefSeq" id="WP_188497669.1">
    <property type="nucleotide sequence ID" value="NZ_BMFV01000018.1"/>
</dbReference>
<gene>
    <name evidence="1" type="ORF">GCM10007096_24620</name>
</gene>
<reference evidence="1" key="2">
    <citation type="submission" date="2020-09" db="EMBL/GenBank/DDBJ databases">
        <authorList>
            <person name="Sun Q."/>
            <person name="Zhou Y."/>
        </authorList>
    </citation>
    <scope>NUCLEOTIDE SEQUENCE</scope>
    <source>
        <strain evidence="1">CGMCC 1.12777</strain>
    </source>
</reference>
<sequence>MPLVNDPSELNERITFNAKKTVKVNGIATTQNVAVATVWAKVITQKLSDRMANIGNEVVNTTSFVIREQQDFEIDNKMTVSWGDDSYQIKDITPDTTKKEWKVIICEVVTA</sequence>
<name>A0A8J2ZXP6_9BACL</name>
<organism evidence="1 2">
    <name type="scientific">Pullulanibacillus pueri</name>
    <dbReference type="NCBI Taxonomy" id="1437324"/>
    <lineage>
        <taxon>Bacteria</taxon>
        <taxon>Bacillati</taxon>
        <taxon>Bacillota</taxon>
        <taxon>Bacilli</taxon>
        <taxon>Bacillales</taxon>
        <taxon>Sporolactobacillaceae</taxon>
        <taxon>Pullulanibacillus</taxon>
    </lineage>
</organism>
<evidence type="ECO:0000313" key="1">
    <source>
        <dbReference type="EMBL" id="GGH83564.1"/>
    </source>
</evidence>
<proteinExistence type="predicted"/>
<accession>A0A8J2ZXP6</accession>
<dbReference type="Pfam" id="PF05521">
    <property type="entry name" value="Phage_HCP"/>
    <property type="match status" value="1"/>
</dbReference>
<reference evidence="1" key="1">
    <citation type="journal article" date="2014" name="Int. J. Syst. Evol. Microbiol.">
        <title>Complete genome sequence of Corynebacterium casei LMG S-19264T (=DSM 44701T), isolated from a smear-ripened cheese.</title>
        <authorList>
            <consortium name="US DOE Joint Genome Institute (JGI-PGF)"/>
            <person name="Walter F."/>
            <person name="Albersmeier A."/>
            <person name="Kalinowski J."/>
            <person name="Ruckert C."/>
        </authorList>
    </citation>
    <scope>NUCLEOTIDE SEQUENCE</scope>
    <source>
        <strain evidence="1">CGMCC 1.12777</strain>
    </source>
</reference>
<protein>
    <recommendedName>
        <fullName evidence="3">Head-tail adaptor protein</fullName>
    </recommendedName>
</protein>
<dbReference type="Proteomes" id="UP000656813">
    <property type="component" value="Unassembled WGS sequence"/>
</dbReference>
<dbReference type="NCBIfam" id="TIGR01563">
    <property type="entry name" value="gp16_SPP1"/>
    <property type="match status" value="1"/>
</dbReference>